<evidence type="ECO:0000313" key="2">
    <source>
        <dbReference type="Proteomes" id="UP001230145"/>
    </source>
</evidence>
<comment type="caution">
    <text evidence="1">The sequence shown here is derived from an EMBL/GenBank/DDBJ whole genome shotgun (WGS) entry which is preliminary data.</text>
</comment>
<gene>
    <name evidence="1" type="ORF">J2S45_000129</name>
</gene>
<dbReference type="Proteomes" id="UP001230145">
    <property type="component" value="Unassembled WGS sequence"/>
</dbReference>
<protein>
    <submittedName>
        <fullName evidence="1">Anaerobic ribonucleoside-triphosphate reductase</fullName>
    </submittedName>
</protein>
<reference evidence="1 2" key="1">
    <citation type="submission" date="2023-07" db="EMBL/GenBank/DDBJ databases">
        <title>Sequencing the genomes of 1000 actinobacteria strains.</title>
        <authorList>
            <person name="Klenk H.-P."/>
        </authorList>
    </citation>
    <scope>NUCLEOTIDE SEQUENCE [LARGE SCALE GENOMIC DNA]</scope>
    <source>
        <strain evidence="1 2">DSM 19515</strain>
    </source>
</reference>
<dbReference type="PROSITE" id="PS00850">
    <property type="entry name" value="GLY_RADICAL_1"/>
    <property type="match status" value="1"/>
</dbReference>
<dbReference type="EMBL" id="JAUSQL010000001">
    <property type="protein sequence ID" value="MDP9831450.1"/>
    <property type="molecule type" value="Genomic_DNA"/>
</dbReference>
<dbReference type="InterPro" id="IPR019777">
    <property type="entry name" value="Form_AcTrfase_GR_CS"/>
</dbReference>
<keyword evidence="2" id="KW-1185">Reference proteome</keyword>
<evidence type="ECO:0000313" key="1">
    <source>
        <dbReference type="EMBL" id="MDP9831450.1"/>
    </source>
</evidence>
<organism evidence="1 2">
    <name type="scientific">Trueperella abortisuis</name>
    <dbReference type="NCBI Taxonomy" id="445930"/>
    <lineage>
        <taxon>Bacteria</taxon>
        <taxon>Bacillati</taxon>
        <taxon>Actinomycetota</taxon>
        <taxon>Actinomycetes</taxon>
        <taxon>Actinomycetales</taxon>
        <taxon>Actinomycetaceae</taxon>
        <taxon>Trueperella</taxon>
    </lineage>
</organism>
<proteinExistence type="predicted"/>
<accession>A0ABT9PH28</accession>
<name>A0ABT9PH28_9ACTO</name>
<sequence>MSLLAHDHTVEETPAEPALTVVKRTCGYLGNPVKRPMVHGRHMEISARVKHMDALE</sequence>
<dbReference type="RefSeq" id="WP_307634185.1">
    <property type="nucleotide sequence ID" value="NZ_JAUSQL010000001.1"/>
</dbReference>